<accession>A0A1M5K694</accession>
<dbReference type="AlphaFoldDB" id="A0A1M5K694"/>
<dbReference type="InterPro" id="IPR001789">
    <property type="entry name" value="Sig_transdc_resp-reg_receiver"/>
</dbReference>
<dbReference type="PROSITE" id="PS50110">
    <property type="entry name" value="RESPONSE_REGULATORY"/>
    <property type="match status" value="1"/>
</dbReference>
<dbReference type="EMBL" id="LT670817">
    <property type="protein sequence ID" value="SHG48306.1"/>
    <property type="molecule type" value="Genomic_DNA"/>
</dbReference>
<dbReference type="InterPro" id="IPR011006">
    <property type="entry name" value="CheY-like_superfamily"/>
</dbReference>
<sequence>MTGPWHPVTGNVLLYRGWNERLAEIPIISIVDDDDLFRGAIEKLVKSLGLTARAFASAESYLQSSWVKETHCLIADVQMPNMSGLELQQRLSHLGFDIPIIFITAYPNDAVRTKAMNAGAVCFLHKPLDLQGPRIADCLQAALSRPKGPSKVT</sequence>
<dbReference type="OrthoDB" id="9782655at2"/>
<reference evidence="4 5" key="1">
    <citation type="submission" date="2016-11" db="EMBL/GenBank/DDBJ databases">
        <authorList>
            <person name="Jaros S."/>
            <person name="Januszkiewicz K."/>
            <person name="Wedrychowicz H."/>
        </authorList>
    </citation>
    <scope>NUCLEOTIDE SEQUENCE [LARGE SCALE GENOMIC DNA]</scope>
    <source>
        <strain evidence="4 5">GAS138</strain>
    </source>
</reference>
<gene>
    <name evidence="4" type="ORF">SAMN05443248_1698</name>
</gene>
<feature type="domain" description="Response regulatory" evidence="3">
    <location>
        <begin position="27"/>
        <end position="141"/>
    </location>
</feature>
<dbReference type="Proteomes" id="UP000189796">
    <property type="component" value="Chromosome I"/>
</dbReference>
<protein>
    <submittedName>
        <fullName evidence="4">Response regulator receiver domain-containing protein</fullName>
    </submittedName>
</protein>
<dbReference type="GO" id="GO:0000160">
    <property type="term" value="P:phosphorelay signal transduction system"/>
    <property type="evidence" value="ECO:0007669"/>
    <property type="project" value="InterPro"/>
</dbReference>
<organism evidence="4 5">
    <name type="scientific">Bradyrhizobium erythrophlei</name>
    <dbReference type="NCBI Taxonomy" id="1437360"/>
    <lineage>
        <taxon>Bacteria</taxon>
        <taxon>Pseudomonadati</taxon>
        <taxon>Pseudomonadota</taxon>
        <taxon>Alphaproteobacteria</taxon>
        <taxon>Hyphomicrobiales</taxon>
        <taxon>Nitrobacteraceae</taxon>
        <taxon>Bradyrhizobium</taxon>
    </lineage>
</organism>
<evidence type="ECO:0000313" key="5">
    <source>
        <dbReference type="Proteomes" id="UP000189796"/>
    </source>
</evidence>
<feature type="modified residue" description="4-aspartylphosphate" evidence="2">
    <location>
        <position position="76"/>
    </location>
</feature>
<evidence type="ECO:0000259" key="3">
    <source>
        <dbReference type="PROSITE" id="PS50110"/>
    </source>
</evidence>
<evidence type="ECO:0000256" key="1">
    <source>
        <dbReference type="ARBA" id="ARBA00022553"/>
    </source>
</evidence>
<dbReference type="Gene3D" id="3.40.50.2300">
    <property type="match status" value="1"/>
</dbReference>
<evidence type="ECO:0000313" key="4">
    <source>
        <dbReference type="EMBL" id="SHG48306.1"/>
    </source>
</evidence>
<dbReference type="SMART" id="SM00448">
    <property type="entry name" value="REC"/>
    <property type="match status" value="1"/>
</dbReference>
<dbReference type="SUPFAM" id="SSF52172">
    <property type="entry name" value="CheY-like"/>
    <property type="match status" value="1"/>
</dbReference>
<keyword evidence="1 2" id="KW-0597">Phosphoprotein</keyword>
<proteinExistence type="predicted"/>
<name>A0A1M5K694_9BRAD</name>
<dbReference type="PANTHER" id="PTHR44591">
    <property type="entry name" value="STRESS RESPONSE REGULATOR PROTEIN 1"/>
    <property type="match status" value="1"/>
</dbReference>
<dbReference type="Pfam" id="PF00072">
    <property type="entry name" value="Response_reg"/>
    <property type="match status" value="1"/>
</dbReference>
<evidence type="ECO:0000256" key="2">
    <source>
        <dbReference type="PROSITE-ProRule" id="PRU00169"/>
    </source>
</evidence>
<dbReference type="InterPro" id="IPR050595">
    <property type="entry name" value="Bact_response_regulator"/>
</dbReference>
<dbReference type="PANTHER" id="PTHR44591:SF25">
    <property type="entry name" value="CHEMOTAXIS TWO-COMPONENT RESPONSE REGULATOR"/>
    <property type="match status" value="1"/>
</dbReference>